<dbReference type="InterPro" id="IPR010045">
    <property type="entry name" value="DeoB"/>
</dbReference>
<dbReference type="OrthoDB" id="9778226at2"/>
<keyword evidence="2" id="KW-0479">Metal-binding</keyword>
<proteinExistence type="inferred from homology"/>
<dbReference type="RefSeq" id="WP_091832284.1">
    <property type="nucleotide sequence ID" value="NZ_FPAA01000001.1"/>
</dbReference>
<dbReference type="EMBL" id="FPAA01000001">
    <property type="protein sequence ID" value="SFS31180.1"/>
    <property type="molecule type" value="Genomic_DNA"/>
</dbReference>
<organism evidence="6 7">
    <name type="scientific">Marininema halotolerans</name>
    <dbReference type="NCBI Taxonomy" id="1155944"/>
    <lineage>
        <taxon>Bacteria</taxon>
        <taxon>Bacillati</taxon>
        <taxon>Bacillota</taxon>
        <taxon>Bacilli</taxon>
        <taxon>Bacillales</taxon>
        <taxon>Thermoactinomycetaceae</taxon>
        <taxon>Marininema</taxon>
    </lineage>
</organism>
<dbReference type="AlphaFoldDB" id="A0A1I6NTG6"/>
<comment type="similarity">
    <text evidence="1">Belongs to the phosphopentomutase family.</text>
</comment>
<dbReference type="Gene3D" id="3.40.720.10">
    <property type="entry name" value="Alkaline Phosphatase, subunit A"/>
    <property type="match status" value="1"/>
</dbReference>
<dbReference type="Pfam" id="PF01676">
    <property type="entry name" value="Metalloenzyme"/>
    <property type="match status" value="1"/>
</dbReference>
<keyword evidence="3" id="KW-0464">Manganese</keyword>
<dbReference type="PANTHER" id="PTHR21110:SF0">
    <property type="entry name" value="PHOSPHOPENTOMUTASE"/>
    <property type="match status" value="1"/>
</dbReference>
<feature type="domain" description="Metalloenzyme" evidence="5">
    <location>
        <begin position="199"/>
        <end position="278"/>
    </location>
</feature>
<evidence type="ECO:0000313" key="6">
    <source>
        <dbReference type="EMBL" id="SFS31180.1"/>
    </source>
</evidence>
<dbReference type="InterPro" id="IPR006124">
    <property type="entry name" value="Metalloenzyme"/>
</dbReference>
<keyword evidence="7" id="KW-1185">Reference proteome</keyword>
<evidence type="ECO:0000313" key="7">
    <source>
        <dbReference type="Proteomes" id="UP000198660"/>
    </source>
</evidence>
<evidence type="ECO:0000259" key="5">
    <source>
        <dbReference type="Pfam" id="PF01676"/>
    </source>
</evidence>
<evidence type="ECO:0000256" key="4">
    <source>
        <dbReference type="ARBA" id="ARBA00023235"/>
    </source>
</evidence>
<dbReference type="InterPro" id="IPR017850">
    <property type="entry name" value="Alkaline_phosphatase_core_sf"/>
</dbReference>
<evidence type="ECO:0000256" key="3">
    <source>
        <dbReference type="ARBA" id="ARBA00023211"/>
    </source>
</evidence>
<sequence>MAVILLFIDGVGLGDEKEYNPWATLPTPYLNKLLGSPLVSRASEGKKSKGLALLSADTRLGVEGYPQSATGQATIFTGRNAPQAMGAHQSGLPFKRLREWIESENIYHQFIKRGMTATFANSYTPEFFSRSATKKGWISTSTAAAQSAGIRLRNLDDLVKGDAVYHDLTRHTLRRVIPEVELITPEDAASHLYGIAQGVDLVIHEFFLSDLAGHRQDHELMQKVIQDYDRFLGSLVGKLHEEDALVLVSDHGNSEDFRISTHTMNPVPLLIIGNEAASIQAEWNKESVDLTYVTPLLIQLAEKRWKKGGERNG</sequence>
<dbReference type="GO" id="GO:0005829">
    <property type="term" value="C:cytosol"/>
    <property type="evidence" value="ECO:0007669"/>
    <property type="project" value="TreeGrafter"/>
</dbReference>
<dbReference type="SUPFAM" id="SSF53649">
    <property type="entry name" value="Alkaline phosphatase-like"/>
    <property type="match status" value="1"/>
</dbReference>
<name>A0A1I6NTG6_9BACL</name>
<dbReference type="Proteomes" id="UP000198660">
    <property type="component" value="Unassembled WGS sequence"/>
</dbReference>
<accession>A0A1I6NTG6</accession>
<gene>
    <name evidence="6" type="ORF">SAMN05444972_101113</name>
</gene>
<dbReference type="GO" id="GO:0000287">
    <property type="term" value="F:magnesium ion binding"/>
    <property type="evidence" value="ECO:0007669"/>
    <property type="project" value="InterPro"/>
</dbReference>
<reference evidence="7" key="1">
    <citation type="submission" date="2016-10" db="EMBL/GenBank/DDBJ databases">
        <authorList>
            <person name="Varghese N."/>
            <person name="Submissions S."/>
        </authorList>
    </citation>
    <scope>NUCLEOTIDE SEQUENCE [LARGE SCALE GENOMIC DNA]</scope>
    <source>
        <strain evidence="7">DSM 45789</strain>
    </source>
</reference>
<evidence type="ECO:0000256" key="1">
    <source>
        <dbReference type="ARBA" id="ARBA00010373"/>
    </source>
</evidence>
<protein>
    <submittedName>
        <fullName evidence="6">Metalloenzyme superfamily protein</fullName>
    </submittedName>
</protein>
<keyword evidence="4" id="KW-0413">Isomerase</keyword>
<dbReference type="GO" id="GO:0008973">
    <property type="term" value="F:phosphopentomutase activity"/>
    <property type="evidence" value="ECO:0007669"/>
    <property type="project" value="InterPro"/>
</dbReference>
<evidence type="ECO:0000256" key="2">
    <source>
        <dbReference type="ARBA" id="ARBA00022723"/>
    </source>
</evidence>
<dbReference type="GO" id="GO:0009117">
    <property type="term" value="P:nucleotide metabolic process"/>
    <property type="evidence" value="ECO:0007669"/>
    <property type="project" value="InterPro"/>
</dbReference>
<dbReference type="PANTHER" id="PTHR21110">
    <property type="entry name" value="PHOSPHOPENTOMUTASE"/>
    <property type="match status" value="1"/>
</dbReference>
<dbReference type="GO" id="GO:0043094">
    <property type="term" value="P:metabolic compound salvage"/>
    <property type="evidence" value="ECO:0007669"/>
    <property type="project" value="InterPro"/>
</dbReference>